<name>X1AZ96_9ZZZZ</name>
<organism evidence="1">
    <name type="scientific">marine sediment metagenome</name>
    <dbReference type="NCBI Taxonomy" id="412755"/>
    <lineage>
        <taxon>unclassified sequences</taxon>
        <taxon>metagenomes</taxon>
        <taxon>ecological metagenomes</taxon>
    </lineage>
</organism>
<evidence type="ECO:0000313" key="1">
    <source>
        <dbReference type="EMBL" id="GAG65081.1"/>
    </source>
</evidence>
<dbReference type="AlphaFoldDB" id="X1AZ96"/>
<gene>
    <name evidence="1" type="ORF">S01H4_07857</name>
</gene>
<reference evidence="1" key="1">
    <citation type="journal article" date="2014" name="Front. Microbiol.">
        <title>High frequency of phylogenetically diverse reductive dehalogenase-homologous genes in deep subseafloor sedimentary metagenomes.</title>
        <authorList>
            <person name="Kawai M."/>
            <person name="Futagami T."/>
            <person name="Toyoda A."/>
            <person name="Takaki Y."/>
            <person name="Nishi S."/>
            <person name="Hori S."/>
            <person name="Arai W."/>
            <person name="Tsubouchi T."/>
            <person name="Morono Y."/>
            <person name="Uchiyama I."/>
            <person name="Ito T."/>
            <person name="Fujiyama A."/>
            <person name="Inagaki F."/>
            <person name="Takami H."/>
        </authorList>
    </citation>
    <scope>NUCLEOTIDE SEQUENCE</scope>
    <source>
        <strain evidence="1">Expedition CK06-06</strain>
    </source>
</reference>
<protein>
    <submittedName>
        <fullName evidence="1">Uncharacterized protein</fullName>
    </submittedName>
</protein>
<comment type="caution">
    <text evidence="1">The sequence shown here is derived from an EMBL/GenBank/DDBJ whole genome shotgun (WGS) entry which is preliminary data.</text>
</comment>
<feature type="non-terminal residue" evidence="1">
    <location>
        <position position="1"/>
    </location>
</feature>
<proteinExistence type="predicted"/>
<accession>X1AZ96</accession>
<sequence length="241" mass="25921">SGAGGVAADFDWSHLGDDGNKPANNADYFAGVAKAMAYESLVEFTKLGTSIISGGYIKTNLLNADFIVSNPQGYSWLTGSKPPINADHTADIVGNLAYYNEVSNALLGSTVISGGYLRTDLIKVRKIYVGGGVDEDIHFEDSGVRFYDVGNRSMRFSKSGYAEFTITLVDSNYIRLNSSADLLIVASSSGFRFRTTGTLTLPSVTSAPTGHTGDIVFDDNDEQLKIFTKGAWRHITTDAGW</sequence>
<dbReference type="EMBL" id="BART01002621">
    <property type="protein sequence ID" value="GAG65081.1"/>
    <property type="molecule type" value="Genomic_DNA"/>
</dbReference>